<name>A0A1G1ZWG7_9BACT</name>
<sequence>MGKGYAMAGIHKITDPQIVGENQNITVYEPARLLYSNPILAIHGMWGQGERWTKFARFFSEQGYRFIAPTLRHHYPENKIPALGKTSVNDYINDLMRLILALQERGLTTLEDGEPLAKPIIFGHSMGGLIAQKLASFGLAHKLILLNSAPPAGVKLHANLRYQLDILRYLPWLILQKPFKPNLKIFARYVMNNVPPETWDKLYRGLVYESGRAALEIRLGRIQVDFRKISCPSLVIGCEKDQITPPEVARDIGKQFRHIGYEVWTYPQFAHWIPVESGWEEAAGDIFHWLNIPAKDFEYLKNFKK</sequence>
<proteinExistence type="predicted"/>
<dbReference type="InterPro" id="IPR000073">
    <property type="entry name" value="AB_hydrolase_1"/>
</dbReference>
<dbReference type="Gene3D" id="3.40.50.1820">
    <property type="entry name" value="alpha/beta hydrolase"/>
    <property type="match status" value="1"/>
</dbReference>
<comment type="caution">
    <text evidence="3">The sequence shown here is derived from an EMBL/GenBank/DDBJ whole genome shotgun (WGS) entry which is preliminary data.</text>
</comment>
<evidence type="ECO:0000259" key="2">
    <source>
        <dbReference type="Pfam" id="PF12697"/>
    </source>
</evidence>
<reference evidence="3 4" key="1">
    <citation type="journal article" date="2016" name="Nat. Commun.">
        <title>Thousands of microbial genomes shed light on interconnected biogeochemical processes in an aquifer system.</title>
        <authorList>
            <person name="Anantharaman K."/>
            <person name="Brown C.T."/>
            <person name="Hug L.A."/>
            <person name="Sharon I."/>
            <person name="Castelle C.J."/>
            <person name="Probst A.J."/>
            <person name="Thomas B.C."/>
            <person name="Singh A."/>
            <person name="Wilkins M.J."/>
            <person name="Karaoz U."/>
            <person name="Brodie E.L."/>
            <person name="Williams K.H."/>
            <person name="Hubbard S.S."/>
            <person name="Banfield J.F."/>
        </authorList>
    </citation>
    <scope>NUCLEOTIDE SEQUENCE [LARGE SCALE GENOMIC DNA]</scope>
</reference>
<dbReference type="Pfam" id="PF12697">
    <property type="entry name" value="Abhydrolase_6"/>
    <property type="match status" value="1"/>
</dbReference>
<dbReference type="InterPro" id="IPR050266">
    <property type="entry name" value="AB_hydrolase_sf"/>
</dbReference>
<accession>A0A1G1ZWG7</accession>
<dbReference type="AlphaFoldDB" id="A0A1G1ZWG7"/>
<dbReference type="SUPFAM" id="SSF53474">
    <property type="entry name" value="alpha/beta-Hydrolases"/>
    <property type="match status" value="1"/>
</dbReference>
<dbReference type="PANTHER" id="PTHR43798:SF31">
    <property type="entry name" value="AB HYDROLASE SUPERFAMILY PROTEIN YCLE"/>
    <property type="match status" value="1"/>
</dbReference>
<evidence type="ECO:0000256" key="1">
    <source>
        <dbReference type="ARBA" id="ARBA00022801"/>
    </source>
</evidence>
<dbReference type="GO" id="GO:0016020">
    <property type="term" value="C:membrane"/>
    <property type="evidence" value="ECO:0007669"/>
    <property type="project" value="TreeGrafter"/>
</dbReference>
<dbReference type="PANTHER" id="PTHR43798">
    <property type="entry name" value="MONOACYLGLYCEROL LIPASE"/>
    <property type="match status" value="1"/>
</dbReference>
<feature type="domain" description="AB hydrolase-1" evidence="2">
    <location>
        <begin position="39"/>
        <end position="253"/>
    </location>
</feature>
<evidence type="ECO:0000313" key="4">
    <source>
        <dbReference type="Proteomes" id="UP000177690"/>
    </source>
</evidence>
<dbReference type="GO" id="GO:0016787">
    <property type="term" value="F:hydrolase activity"/>
    <property type="evidence" value="ECO:0007669"/>
    <property type="project" value="UniProtKB-KW"/>
</dbReference>
<dbReference type="InterPro" id="IPR029058">
    <property type="entry name" value="AB_hydrolase_fold"/>
</dbReference>
<dbReference type="Proteomes" id="UP000177690">
    <property type="component" value="Unassembled WGS sequence"/>
</dbReference>
<dbReference type="EMBL" id="MHJL01000004">
    <property type="protein sequence ID" value="OGY68217.1"/>
    <property type="molecule type" value="Genomic_DNA"/>
</dbReference>
<gene>
    <name evidence="3" type="ORF">A3I24_02185</name>
</gene>
<organism evidence="3 4">
    <name type="scientific">Candidatus Harrisonbacteria bacterium RIFCSPLOWO2_02_FULL_41_13b</name>
    <dbReference type="NCBI Taxonomy" id="1798409"/>
    <lineage>
        <taxon>Bacteria</taxon>
        <taxon>Candidatus Harrisoniibacteriota</taxon>
    </lineage>
</organism>
<dbReference type="STRING" id="1798409.A3I24_02185"/>
<evidence type="ECO:0000313" key="3">
    <source>
        <dbReference type="EMBL" id="OGY68217.1"/>
    </source>
</evidence>
<protein>
    <recommendedName>
        <fullName evidence="2">AB hydrolase-1 domain-containing protein</fullName>
    </recommendedName>
</protein>
<keyword evidence="1" id="KW-0378">Hydrolase</keyword>